<dbReference type="AlphaFoldDB" id="A0A7W2KLB1"/>
<reference evidence="3 4" key="1">
    <citation type="submission" date="2020-07" db="EMBL/GenBank/DDBJ databases">
        <title>Diversity of carbapenemase encoding genes among Pseudomonas putida group clinical isolates in a tertiary Brazilian hospital.</title>
        <authorList>
            <person name="Alberto-Lei F."/>
            <person name="Nodari C.S."/>
            <person name="Streling A.P."/>
            <person name="Paulino J.T."/>
            <person name="Bessa-Neto F.O."/>
            <person name="Cayo R."/>
            <person name="Gales A.C."/>
        </authorList>
    </citation>
    <scope>NUCLEOTIDE SEQUENCE [LARGE SCALE GENOMIC DNA]</scope>
    <source>
        <strain evidence="3 4">12815</strain>
    </source>
</reference>
<evidence type="ECO:0000313" key="4">
    <source>
        <dbReference type="Proteomes" id="UP000545074"/>
    </source>
</evidence>
<evidence type="ECO:0000313" key="3">
    <source>
        <dbReference type="EMBL" id="MBA6100561.1"/>
    </source>
</evidence>
<feature type="domain" description="FecR protein" evidence="1">
    <location>
        <begin position="119"/>
        <end position="215"/>
    </location>
</feature>
<dbReference type="PIRSF" id="PIRSF018266">
    <property type="entry name" value="FecR"/>
    <property type="match status" value="1"/>
</dbReference>
<dbReference type="Pfam" id="PF04773">
    <property type="entry name" value="FecR"/>
    <property type="match status" value="1"/>
</dbReference>
<dbReference type="EMBL" id="JACGCX010000039">
    <property type="protein sequence ID" value="MBA6100561.1"/>
    <property type="molecule type" value="Genomic_DNA"/>
</dbReference>
<dbReference type="InterPro" id="IPR032623">
    <property type="entry name" value="FecR_N"/>
</dbReference>
<protein>
    <submittedName>
        <fullName evidence="3">FecR family protein</fullName>
    </submittedName>
</protein>
<evidence type="ECO:0000259" key="2">
    <source>
        <dbReference type="Pfam" id="PF16220"/>
    </source>
</evidence>
<name>A0A7W2KLB1_9PSED</name>
<accession>A0A7W2KLB1</accession>
<organism evidence="3 4">
    <name type="scientific">Pseudomonas juntendi</name>
    <dbReference type="NCBI Taxonomy" id="2666183"/>
    <lineage>
        <taxon>Bacteria</taxon>
        <taxon>Pseudomonadati</taxon>
        <taxon>Pseudomonadota</taxon>
        <taxon>Gammaproteobacteria</taxon>
        <taxon>Pseudomonadales</taxon>
        <taxon>Pseudomonadaceae</taxon>
        <taxon>Pseudomonas</taxon>
    </lineage>
</organism>
<feature type="domain" description="FecR N-terminal" evidence="2">
    <location>
        <begin position="15"/>
        <end position="55"/>
    </location>
</feature>
<gene>
    <name evidence="3" type="ORF">H4C80_26090</name>
</gene>
<evidence type="ECO:0000259" key="1">
    <source>
        <dbReference type="Pfam" id="PF04773"/>
    </source>
</evidence>
<dbReference type="PANTHER" id="PTHR30273:SF2">
    <property type="entry name" value="PROTEIN FECR"/>
    <property type="match status" value="1"/>
</dbReference>
<dbReference type="Gene3D" id="2.60.120.1440">
    <property type="match status" value="1"/>
</dbReference>
<dbReference type="Pfam" id="PF16220">
    <property type="entry name" value="DUF4880"/>
    <property type="match status" value="1"/>
</dbReference>
<dbReference type="InterPro" id="IPR006860">
    <property type="entry name" value="FecR"/>
</dbReference>
<comment type="caution">
    <text evidence="3">The sequence shown here is derived from an EMBL/GenBank/DDBJ whole genome shotgun (WGS) entry which is preliminary data.</text>
</comment>
<dbReference type="GO" id="GO:0016989">
    <property type="term" value="F:sigma factor antagonist activity"/>
    <property type="evidence" value="ECO:0007669"/>
    <property type="project" value="TreeGrafter"/>
</dbReference>
<dbReference type="InterPro" id="IPR012373">
    <property type="entry name" value="Ferrdict_sens_TM"/>
</dbReference>
<proteinExistence type="predicted"/>
<sequence length="327" mass="35673">MTSAARPDLPDEVLDQAIMWLVRLHSGYADAQVMQGCLHWRKLHPLHEVAWQALQSNESTLSNLASLSGVPGGVAHDTLKRMQHRQVGRRRLLQVLGAGLLIGATGWHGQDTVRRWGADYSTAVGQRRKVVLADGTRLQLNTNSAVDVVFSNSQRLIRLLQGEIFIDTGPDEGSPSGRRSFWVHTAQARLQALGTAFAVRQDASTTRLAVEHSKVAIHLATQQQVVSAGEQYAISAGRCMKLPPGEMDASAWTRGQLVARSLSMQALVSELGRYQRGWLGCAPEVAGLKVSGVFQLDNIDLALDALAGSMPVKVEGVTRLWRRVVAR</sequence>
<dbReference type="RefSeq" id="WP_182390576.1">
    <property type="nucleotide sequence ID" value="NZ_JACGCX010000039.1"/>
</dbReference>
<dbReference type="Proteomes" id="UP000545074">
    <property type="component" value="Unassembled WGS sequence"/>
</dbReference>
<dbReference type="PANTHER" id="PTHR30273">
    <property type="entry name" value="PERIPLASMIC SIGNAL SENSOR AND SIGMA FACTOR ACTIVATOR FECR-RELATED"/>
    <property type="match status" value="1"/>
</dbReference>